<accession>A0AAN9LHQ8</accession>
<sequence length="128" mass="14784">MSEFRFRHRLDVAENDDVIILRMKSDLDRFSPGADSFLLRPRERCPWNPTDKLKDQPSTEFEQKSIDGDETSKVNNNLLVVNCKLGVKTRIRIVQRMIYVMQCNARTLGKGNAELGFVNPTILHFNAM</sequence>
<dbReference type="AlphaFoldDB" id="A0AAN9LHQ8"/>
<proteinExistence type="predicted"/>
<organism evidence="2 3">
    <name type="scientific">Canavalia gladiata</name>
    <name type="common">Sword bean</name>
    <name type="synonym">Dolichos gladiatus</name>
    <dbReference type="NCBI Taxonomy" id="3824"/>
    <lineage>
        <taxon>Eukaryota</taxon>
        <taxon>Viridiplantae</taxon>
        <taxon>Streptophyta</taxon>
        <taxon>Embryophyta</taxon>
        <taxon>Tracheophyta</taxon>
        <taxon>Spermatophyta</taxon>
        <taxon>Magnoliopsida</taxon>
        <taxon>eudicotyledons</taxon>
        <taxon>Gunneridae</taxon>
        <taxon>Pentapetalae</taxon>
        <taxon>rosids</taxon>
        <taxon>fabids</taxon>
        <taxon>Fabales</taxon>
        <taxon>Fabaceae</taxon>
        <taxon>Papilionoideae</taxon>
        <taxon>50 kb inversion clade</taxon>
        <taxon>NPAAA clade</taxon>
        <taxon>indigoferoid/millettioid clade</taxon>
        <taxon>Phaseoleae</taxon>
        <taxon>Canavalia</taxon>
    </lineage>
</organism>
<name>A0AAN9LHQ8_CANGL</name>
<protein>
    <submittedName>
        <fullName evidence="2">Uncharacterized protein</fullName>
    </submittedName>
</protein>
<comment type="caution">
    <text evidence="2">The sequence shown here is derived from an EMBL/GenBank/DDBJ whole genome shotgun (WGS) entry which is preliminary data.</text>
</comment>
<evidence type="ECO:0000313" key="3">
    <source>
        <dbReference type="Proteomes" id="UP001367508"/>
    </source>
</evidence>
<gene>
    <name evidence="2" type="ORF">VNO77_16622</name>
</gene>
<reference evidence="2 3" key="1">
    <citation type="submission" date="2024-01" db="EMBL/GenBank/DDBJ databases">
        <title>The genomes of 5 underutilized Papilionoideae crops provide insights into root nodulation and disease resistanc.</title>
        <authorList>
            <person name="Jiang F."/>
        </authorList>
    </citation>
    <scope>NUCLEOTIDE SEQUENCE [LARGE SCALE GENOMIC DNA]</scope>
    <source>
        <strain evidence="2">LVBAO_FW01</strain>
        <tissue evidence="2">Leaves</tissue>
    </source>
</reference>
<evidence type="ECO:0000313" key="2">
    <source>
        <dbReference type="EMBL" id="KAK7336091.1"/>
    </source>
</evidence>
<dbReference type="Proteomes" id="UP001367508">
    <property type="component" value="Unassembled WGS sequence"/>
</dbReference>
<dbReference type="EMBL" id="JAYMYQ010000004">
    <property type="protein sequence ID" value="KAK7336091.1"/>
    <property type="molecule type" value="Genomic_DNA"/>
</dbReference>
<evidence type="ECO:0000256" key="1">
    <source>
        <dbReference type="SAM" id="MobiDB-lite"/>
    </source>
</evidence>
<keyword evidence="3" id="KW-1185">Reference proteome</keyword>
<feature type="region of interest" description="Disordered" evidence="1">
    <location>
        <begin position="48"/>
        <end position="67"/>
    </location>
</feature>